<sequence length="161" mass="16253">MLDEKTTTQATAPWAALLLRVGMGTMFLAHGALLKLGTFGVAGTMGYFGSIGYPPALGVVVIAAEILGGLALILGIGVRAVSLALVPLMLGALLQHAGNGWMFAGKGGGWEFPAFWTLALLAQAGLGAGALALRPGRPGLRGSAAGRPAVSVRPGKLVPNR</sequence>
<feature type="transmembrane region" description="Helical" evidence="8">
    <location>
        <begin position="114"/>
        <end position="133"/>
    </location>
</feature>
<dbReference type="EMBL" id="SMSJ01000077">
    <property type="protein sequence ID" value="TDH59168.1"/>
    <property type="molecule type" value="Genomic_DNA"/>
</dbReference>
<name>A0A4R5Q9H7_9PROT</name>
<accession>A0A4R5Q9H7</accession>
<dbReference type="InterPro" id="IPR051907">
    <property type="entry name" value="DoxX-like_oxidoreductase"/>
</dbReference>
<dbReference type="PANTHER" id="PTHR33452:SF1">
    <property type="entry name" value="INNER MEMBRANE PROTEIN YPHA-RELATED"/>
    <property type="match status" value="1"/>
</dbReference>
<evidence type="ECO:0000256" key="7">
    <source>
        <dbReference type="SAM" id="MobiDB-lite"/>
    </source>
</evidence>
<comment type="similarity">
    <text evidence="2">Belongs to the DoxX family.</text>
</comment>
<keyword evidence="4 8" id="KW-0812">Transmembrane</keyword>
<keyword evidence="5 8" id="KW-1133">Transmembrane helix</keyword>
<proteinExistence type="inferred from homology"/>
<keyword evidence="6 8" id="KW-0472">Membrane</keyword>
<evidence type="ECO:0000313" key="10">
    <source>
        <dbReference type="Proteomes" id="UP000295096"/>
    </source>
</evidence>
<feature type="region of interest" description="Disordered" evidence="7">
    <location>
        <begin position="140"/>
        <end position="161"/>
    </location>
</feature>
<keyword evidence="3" id="KW-1003">Cell membrane</keyword>
<dbReference type="AlphaFoldDB" id="A0A4R5Q9H7"/>
<dbReference type="RefSeq" id="WP_133292021.1">
    <property type="nucleotide sequence ID" value="NZ_SMSJ01000077.1"/>
</dbReference>
<dbReference type="PANTHER" id="PTHR33452">
    <property type="entry name" value="OXIDOREDUCTASE CATD-RELATED"/>
    <property type="match status" value="1"/>
</dbReference>
<evidence type="ECO:0000256" key="2">
    <source>
        <dbReference type="ARBA" id="ARBA00006679"/>
    </source>
</evidence>
<dbReference type="InterPro" id="IPR032808">
    <property type="entry name" value="DoxX"/>
</dbReference>
<dbReference type="Pfam" id="PF07681">
    <property type="entry name" value="DoxX"/>
    <property type="match status" value="1"/>
</dbReference>
<feature type="compositionally biased region" description="Low complexity" evidence="7">
    <location>
        <begin position="140"/>
        <end position="149"/>
    </location>
</feature>
<evidence type="ECO:0000313" key="9">
    <source>
        <dbReference type="EMBL" id="TDH59168.1"/>
    </source>
</evidence>
<dbReference type="OrthoDB" id="5382961at2"/>
<organism evidence="9 10">
    <name type="scientific">Dankookia rubra</name>
    <dbReference type="NCBI Taxonomy" id="1442381"/>
    <lineage>
        <taxon>Bacteria</taxon>
        <taxon>Pseudomonadati</taxon>
        <taxon>Pseudomonadota</taxon>
        <taxon>Alphaproteobacteria</taxon>
        <taxon>Acetobacterales</taxon>
        <taxon>Roseomonadaceae</taxon>
        <taxon>Dankookia</taxon>
    </lineage>
</organism>
<evidence type="ECO:0000256" key="1">
    <source>
        <dbReference type="ARBA" id="ARBA00004651"/>
    </source>
</evidence>
<evidence type="ECO:0000256" key="6">
    <source>
        <dbReference type="ARBA" id="ARBA00023136"/>
    </source>
</evidence>
<evidence type="ECO:0000256" key="8">
    <source>
        <dbReference type="SAM" id="Phobius"/>
    </source>
</evidence>
<gene>
    <name evidence="9" type="ORF">E2C06_28740</name>
</gene>
<comment type="caution">
    <text evidence="9">The sequence shown here is derived from an EMBL/GenBank/DDBJ whole genome shotgun (WGS) entry which is preliminary data.</text>
</comment>
<feature type="transmembrane region" description="Helical" evidence="8">
    <location>
        <begin position="12"/>
        <end position="33"/>
    </location>
</feature>
<evidence type="ECO:0000256" key="5">
    <source>
        <dbReference type="ARBA" id="ARBA00022989"/>
    </source>
</evidence>
<protein>
    <submittedName>
        <fullName evidence="9">DoxX family protein</fullName>
    </submittedName>
</protein>
<dbReference type="Proteomes" id="UP000295096">
    <property type="component" value="Unassembled WGS sequence"/>
</dbReference>
<feature type="transmembrane region" description="Helical" evidence="8">
    <location>
        <begin position="71"/>
        <end position="94"/>
    </location>
</feature>
<evidence type="ECO:0000256" key="4">
    <source>
        <dbReference type="ARBA" id="ARBA00022692"/>
    </source>
</evidence>
<evidence type="ECO:0000256" key="3">
    <source>
        <dbReference type="ARBA" id="ARBA00022475"/>
    </source>
</evidence>
<comment type="subcellular location">
    <subcellularLocation>
        <location evidence="1">Cell membrane</location>
        <topology evidence="1">Multi-pass membrane protein</topology>
    </subcellularLocation>
</comment>
<keyword evidence="10" id="KW-1185">Reference proteome</keyword>
<dbReference type="GO" id="GO:0005886">
    <property type="term" value="C:plasma membrane"/>
    <property type="evidence" value="ECO:0007669"/>
    <property type="project" value="UniProtKB-SubCell"/>
</dbReference>
<reference evidence="9 10" key="1">
    <citation type="journal article" date="2016" name="J. Microbiol.">
        <title>Dankookia rubra gen. nov., sp. nov., an alphaproteobacterium isolated from sediment of a shallow stream.</title>
        <authorList>
            <person name="Kim W.H."/>
            <person name="Kim D.H."/>
            <person name="Kang K."/>
            <person name="Ahn T.Y."/>
        </authorList>
    </citation>
    <scope>NUCLEOTIDE SEQUENCE [LARGE SCALE GENOMIC DNA]</scope>
    <source>
        <strain evidence="9 10">JCM30602</strain>
    </source>
</reference>